<name>A9BAH1_PROM4</name>
<dbReference type="Pfam" id="PF00588">
    <property type="entry name" value="SpoU_methylase"/>
    <property type="match status" value="1"/>
</dbReference>
<dbReference type="Gene3D" id="3.40.1280.10">
    <property type="match status" value="1"/>
</dbReference>
<dbReference type="GO" id="GO:0141098">
    <property type="term" value="F:tRNA (cytidine(34)-2'-O)-methyltransferase activity"/>
    <property type="evidence" value="ECO:0007669"/>
    <property type="project" value="RHEA"/>
</dbReference>
<dbReference type="PIRSF" id="PIRSF029256">
    <property type="entry name" value="SpoU_TrmH_prd"/>
    <property type="match status" value="1"/>
</dbReference>
<evidence type="ECO:0000313" key="10">
    <source>
        <dbReference type="Proteomes" id="UP000000788"/>
    </source>
</evidence>
<dbReference type="HAMAP" id="MF_01885">
    <property type="entry name" value="tRNA_methyltr_TrmL"/>
    <property type="match status" value="1"/>
</dbReference>
<comment type="subcellular location">
    <subcellularLocation>
        <location evidence="6">Cytoplasm</location>
    </subcellularLocation>
</comment>
<dbReference type="InterPro" id="IPR016914">
    <property type="entry name" value="TrmL"/>
</dbReference>
<comment type="caution">
    <text evidence="6">Lacks conserved residue(s) required for the propagation of feature annotation.</text>
</comment>
<dbReference type="PANTHER" id="PTHR42971:SF1">
    <property type="entry name" value="TRNA (CYTIDINE(34)-2'-O)-METHYLTRANSFERASE"/>
    <property type="match status" value="1"/>
</dbReference>
<keyword evidence="4 6" id="KW-0949">S-adenosyl-L-methionine</keyword>
<organism evidence="9 10">
    <name type="scientific">Prochlorococcus marinus (strain MIT 9211)</name>
    <dbReference type="NCBI Taxonomy" id="93059"/>
    <lineage>
        <taxon>Bacteria</taxon>
        <taxon>Bacillati</taxon>
        <taxon>Cyanobacteriota</taxon>
        <taxon>Cyanophyceae</taxon>
        <taxon>Synechococcales</taxon>
        <taxon>Prochlorococcaceae</taxon>
        <taxon>Prochlorococcus</taxon>
    </lineage>
</organism>
<feature type="binding site" evidence="6 7">
    <location>
        <position position="142"/>
    </location>
    <ligand>
        <name>S-adenosyl-L-methionine</name>
        <dbReference type="ChEBI" id="CHEBI:59789"/>
    </ligand>
</feature>
<dbReference type="EC" id="2.1.1.207" evidence="6"/>
<feature type="domain" description="tRNA/rRNA methyltransferase SpoU type" evidence="8">
    <location>
        <begin position="8"/>
        <end position="154"/>
    </location>
</feature>
<keyword evidence="1 6" id="KW-0963">Cytoplasm</keyword>
<comment type="similarity">
    <text evidence="6">Belongs to the class IV-like SAM-binding methyltransferase superfamily. RNA methyltransferase TrmH family. TrmL subfamily.</text>
</comment>
<dbReference type="InterPro" id="IPR029028">
    <property type="entry name" value="Alpha/beta_knot_MTases"/>
</dbReference>
<dbReference type="CDD" id="cd18094">
    <property type="entry name" value="SpoU-like_TrmL"/>
    <property type="match status" value="1"/>
</dbReference>
<dbReference type="SUPFAM" id="SSF75217">
    <property type="entry name" value="alpha/beta knot"/>
    <property type="match status" value="1"/>
</dbReference>
<keyword evidence="2 6" id="KW-0489">Methyltransferase</keyword>
<evidence type="ECO:0000256" key="6">
    <source>
        <dbReference type="HAMAP-Rule" id="MF_01885"/>
    </source>
</evidence>
<dbReference type="InterPro" id="IPR001537">
    <property type="entry name" value="SpoU_MeTrfase"/>
</dbReference>
<sequence>MNVKPHHLKVALFEPRIPQNTGNIGRTCAAFQIPLHLIKPLGFSLDSKLLKRAGLDYWDFIDLTTHENFSAFKIHISDKRLIGFSKKDGIPLNKITFKPEDVLLFGREDTGLPEDIREACDLMVSIPMPGKADSDGSNGVRSLNLSSACAIASYSALVDQLS</sequence>
<evidence type="ECO:0000313" key="9">
    <source>
        <dbReference type="EMBL" id="ABX08833.1"/>
    </source>
</evidence>
<keyword evidence="10" id="KW-1185">Reference proteome</keyword>
<dbReference type="InterPro" id="IPR029026">
    <property type="entry name" value="tRNA_m1G_MTases_N"/>
</dbReference>
<comment type="catalytic activity">
    <reaction evidence="6">
        <text>5-carboxymethylaminomethyluridine(34) in tRNA(Leu) + S-adenosyl-L-methionine = 5-carboxymethylaminomethyl-2'-O-methyluridine(34) in tRNA(Leu) + S-adenosyl-L-homocysteine + H(+)</text>
        <dbReference type="Rhea" id="RHEA:43088"/>
        <dbReference type="Rhea" id="RHEA-COMP:10333"/>
        <dbReference type="Rhea" id="RHEA-COMP:10334"/>
        <dbReference type="ChEBI" id="CHEBI:15378"/>
        <dbReference type="ChEBI" id="CHEBI:57856"/>
        <dbReference type="ChEBI" id="CHEBI:59789"/>
        <dbReference type="ChEBI" id="CHEBI:74508"/>
        <dbReference type="ChEBI" id="CHEBI:74511"/>
        <dbReference type="EC" id="2.1.1.207"/>
    </reaction>
</comment>
<feature type="binding site" evidence="6 7">
    <location>
        <position position="126"/>
    </location>
    <ligand>
        <name>S-adenosyl-L-methionine</name>
        <dbReference type="ChEBI" id="CHEBI:59789"/>
    </ligand>
</feature>
<dbReference type="AlphaFoldDB" id="A9BAH1"/>
<dbReference type="KEGG" id="pmj:P9211_09021"/>
<proteinExistence type="inferred from homology"/>
<comment type="function">
    <text evidence="6">Could methylate the ribose at the nucleotide 34 wobble position in tRNA.</text>
</comment>
<comment type="catalytic activity">
    <reaction evidence="6">
        <text>cytidine(34) in tRNA + S-adenosyl-L-methionine = 2'-O-methylcytidine(34) in tRNA + S-adenosyl-L-homocysteine + H(+)</text>
        <dbReference type="Rhea" id="RHEA:43084"/>
        <dbReference type="Rhea" id="RHEA-COMP:10331"/>
        <dbReference type="Rhea" id="RHEA-COMP:10332"/>
        <dbReference type="ChEBI" id="CHEBI:15378"/>
        <dbReference type="ChEBI" id="CHEBI:57856"/>
        <dbReference type="ChEBI" id="CHEBI:59789"/>
        <dbReference type="ChEBI" id="CHEBI:74495"/>
        <dbReference type="ChEBI" id="CHEBI:82748"/>
        <dbReference type="EC" id="2.1.1.207"/>
    </reaction>
</comment>
<evidence type="ECO:0000256" key="5">
    <source>
        <dbReference type="ARBA" id="ARBA00022694"/>
    </source>
</evidence>
<dbReference type="STRING" id="93059.P9211_09021"/>
<evidence type="ECO:0000259" key="8">
    <source>
        <dbReference type="Pfam" id="PF00588"/>
    </source>
</evidence>
<evidence type="ECO:0000256" key="7">
    <source>
        <dbReference type="PIRSR" id="PIRSR029256-1"/>
    </source>
</evidence>
<accession>A9BAH1</accession>
<keyword evidence="5 6" id="KW-0819">tRNA processing</keyword>
<feature type="binding site" evidence="6 7">
    <location>
        <position position="106"/>
    </location>
    <ligand>
        <name>S-adenosyl-L-methionine</name>
        <dbReference type="ChEBI" id="CHEBI:59789"/>
    </ligand>
</feature>
<reference evidence="9 10" key="1">
    <citation type="journal article" date="2007" name="PLoS Genet.">
        <title>Patterns and implications of gene gain and loss in the evolution of Prochlorococcus.</title>
        <authorList>
            <person name="Kettler G.C."/>
            <person name="Martiny A.C."/>
            <person name="Huang K."/>
            <person name="Zucker J."/>
            <person name="Coleman M.L."/>
            <person name="Rodrigue S."/>
            <person name="Chen F."/>
            <person name="Lapidus A."/>
            <person name="Ferriera S."/>
            <person name="Johnson J."/>
            <person name="Steglich C."/>
            <person name="Church G.M."/>
            <person name="Richardson P."/>
            <person name="Chisholm S.W."/>
        </authorList>
    </citation>
    <scope>NUCLEOTIDE SEQUENCE [LARGE SCALE GENOMIC DNA]</scope>
    <source>
        <strain evidence="10">MIT 9211</strain>
    </source>
</reference>
<dbReference type="eggNOG" id="COG0219">
    <property type="taxonomic scope" value="Bacteria"/>
</dbReference>
<gene>
    <name evidence="9" type="primary">cspR</name>
    <name evidence="9" type="ordered locus">P9211_09021</name>
</gene>
<dbReference type="HOGENOM" id="CLU_110125_2_1_3"/>
<evidence type="ECO:0000256" key="3">
    <source>
        <dbReference type="ARBA" id="ARBA00022679"/>
    </source>
</evidence>
<dbReference type="EMBL" id="CP000878">
    <property type="protein sequence ID" value="ABX08833.1"/>
    <property type="molecule type" value="Genomic_DNA"/>
</dbReference>
<keyword evidence="3 6" id="KW-0808">Transferase</keyword>
<dbReference type="OrthoDB" id="9789043at2"/>
<evidence type="ECO:0000256" key="2">
    <source>
        <dbReference type="ARBA" id="ARBA00022603"/>
    </source>
</evidence>
<evidence type="ECO:0000256" key="4">
    <source>
        <dbReference type="ARBA" id="ARBA00022691"/>
    </source>
</evidence>
<dbReference type="Proteomes" id="UP000000788">
    <property type="component" value="Chromosome"/>
</dbReference>
<evidence type="ECO:0000256" key="1">
    <source>
        <dbReference type="ARBA" id="ARBA00022490"/>
    </source>
</evidence>
<dbReference type="PANTHER" id="PTHR42971">
    <property type="entry name" value="TRNA (CYTIDINE(34)-2'-O)-METHYLTRANSFERASE"/>
    <property type="match status" value="1"/>
</dbReference>
<protein>
    <recommendedName>
        <fullName evidence="6">Putative tRNA (cytidine(34)-2'-O)-methyltransferase</fullName>
        <ecNumber evidence="6">2.1.1.207</ecNumber>
    </recommendedName>
    <alternativeName>
        <fullName evidence="6">tRNA (cytidine/uridine-2'-O-)-methyltransferase</fullName>
    </alternativeName>
</protein>
<dbReference type="GO" id="GO:0003723">
    <property type="term" value="F:RNA binding"/>
    <property type="evidence" value="ECO:0007669"/>
    <property type="project" value="InterPro"/>
</dbReference>
<dbReference type="RefSeq" id="WP_012195455.1">
    <property type="nucleotide sequence ID" value="NC_009976.1"/>
</dbReference>
<dbReference type="GO" id="GO:0002130">
    <property type="term" value="P:wobble position ribose methylation"/>
    <property type="evidence" value="ECO:0007669"/>
    <property type="project" value="TreeGrafter"/>
</dbReference>
<dbReference type="GO" id="GO:0141102">
    <property type="term" value="F:tRNA (5-carboxymethylaminomethyluridine(34)-2'-O)-methyltransferase activity"/>
    <property type="evidence" value="ECO:0007669"/>
    <property type="project" value="RHEA"/>
</dbReference>
<dbReference type="GO" id="GO:0005737">
    <property type="term" value="C:cytoplasm"/>
    <property type="evidence" value="ECO:0007669"/>
    <property type="project" value="UniProtKB-SubCell"/>
</dbReference>